<proteinExistence type="predicted"/>
<name>A0A5A7QJS4_STRAF</name>
<keyword evidence="3" id="KW-1185">Reference proteome</keyword>
<feature type="compositionally biased region" description="Basic and acidic residues" evidence="1">
    <location>
        <begin position="65"/>
        <end position="77"/>
    </location>
</feature>
<organism evidence="2 3">
    <name type="scientific">Striga asiatica</name>
    <name type="common">Asiatic witchweed</name>
    <name type="synonym">Buchnera asiatica</name>
    <dbReference type="NCBI Taxonomy" id="4170"/>
    <lineage>
        <taxon>Eukaryota</taxon>
        <taxon>Viridiplantae</taxon>
        <taxon>Streptophyta</taxon>
        <taxon>Embryophyta</taxon>
        <taxon>Tracheophyta</taxon>
        <taxon>Spermatophyta</taxon>
        <taxon>Magnoliopsida</taxon>
        <taxon>eudicotyledons</taxon>
        <taxon>Gunneridae</taxon>
        <taxon>Pentapetalae</taxon>
        <taxon>asterids</taxon>
        <taxon>lamiids</taxon>
        <taxon>Lamiales</taxon>
        <taxon>Orobanchaceae</taxon>
        <taxon>Buchnereae</taxon>
        <taxon>Striga</taxon>
    </lineage>
</organism>
<feature type="compositionally biased region" description="Polar residues" evidence="1">
    <location>
        <begin position="130"/>
        <end position="150"/>
    </location>
</feature>
<gene>
    <name evidence="2" type="ORF">STAS_22614</name>
</gene>
<feature type="compositionally biased region" description="Polar residues" evidence="1">
    <location>
        <begin position="43"/>
        <end position="59"/>
    </location>
</feature>
<accession>A0A5A7QJS4</accession>
<feature type="region of interest" description="Disordered" evidence="1">
    <location>
        <begin position="1"/>
        <end position="97"/>
    </location>
</feature>
<protein>
    <submittedName>
        <fullName evidence="2">DHHC-type zinc finger family protein</fullName>
    </submittedName>
</protein>
<sequence>MPSSYQADHTFRPTFAGGEEVVNDQRLSREKQVSKGKDKAVSEETQANTSNPGGSQVSLGNRFETLQRDADVERDTTATDNPVASPTTSGGSKQDTVAQNMGDADMQVMMDTAIISTTAAVGSAAHVEGPSSNVALSLSTAASQRMTDDG</sequence>
<dbReference type="AlphaFoldDB" id="A0A5A7QJS4"/>
<feature type="compositionally biased region" description="Polar residues" evidence="1">
    <location>
        <begin position="78"/>
        <end position="97"/>
    </location>
</feature>
<evidence type="ECO:0000256" key="1">
    <source>
        <dbReference type="SAM" id="MobiDB-lite"/>
    </source>
</evidence>
<comment type="caution">
    <text evidence="2">The sequence shown here is derived from an EMBL/GenBank/DDBJ whole genome shotgun (WGS) entry which is preliminary data.</text>
</comment>
<reference evidence="3" key="1">
    <citation type="journal article" date="2019" name="Curr. Biol.">
        <title>Genome Sequence of Striga asiatica Provides Insight into the Evolution of Plant Parasitism.</title>
        <authorList>
            <person name="Yoshida S."/>
            <person name="Kim S."/>
            <person name="Wafula E.K."/>
            <person name="Tanskanen J."/>
            <person name="Kim Y.M."/>
            <person name="Honaas L."/>
            <person name="Yang Z."/>
            <person name="Spallek T."/>
            <person name="Conn C.E."/>
            <person name="Ichihashi Y."/>
            <person name="Cheong K."/>
            <person name="Cui S."/>
            <person name="Der J.P."/>
            <person name="Gundlach H."/>
            <person name="Jiao Y."/>
            <person name="Hori C."/>
            <person name="Ishida J.K."/>
            <person name="Kasahara H."/>
            <person name="Kiba T."/>
            <person name="Kim M.S."/>
            <person name="Koo N."/>
            <person name="Laohavisit A."/>
            <person name="Lee Y.H."/>
            <person name="Lumba S."/>
            <person name="McCourt P."/>
            <person name="Mortimer J.C."/>
            <person name="Mutuku J.M."/>
            <person name="Nomura T."/>
            <person name="Sasaki-Sekimoto Y."/>
            <person name="Seto Y."/>
            <person name="Wang Y."/>
            <person name="Wakatake T."/>
            <person name="Sakakibara H."/>
            <person name="Demura T."/>
            <person name="Yamaguchi S."/>
            <person name="Yoneyama K."/>
            <person name="Manabe R.I."/>
            <person name="Nelson D.C."/>
            <person name="Schulman A.H."/>
            <person name="Timko M.P."/>
            <person name="dePamphilis C.W."/>
            <person name="Choi D."/>
            <person name="Shirasu K."/>
        </authorList>
    </citation>
    <scope>NUCLEOTIDE SEQUENCE [LARGE SCALE GENOMIC DNA]</scope>
    <source>
        <strain evidence="3">cv. UVA1</strain>
    </source>
</reference>
<evidence type="ECO:0000313" key="2">
    <source>
        <dbReference type="EMBL" id="GER45615.1"/>
    </source>
</evidence>
<feature type="region of interest" description="Disordered" evidence="1">
    <location>
        <begin position="124"/>
        <end position="150"/>
    </location>
</feature>
<dbReference type="EMBL" id="BKCP01007183">
    <property type="protein sequence ID" value="GER45615.1"/>
    <property type="molecule type" value="Genomic_DNA"/>
</dbReference>
<dbReference type="Proteomes" id="UP000325081">
    <property type="component" value="Unassembled WGS sequence"/>
</dbReference>
<feature type="compositionally biased region" description="Basic and acidic residues" evidence="1">
    <location>
        <begin position="26"/>
        <end position="42"/>
    </location>
</feature>
<evidence type="ECO:0000313" key="3">
    <source>
        <dbReference type="Proteomes" id="UP000325081"/>
    </source>
</evidence>